<evidence type="ECO:0000313" key="2">
    <source>
        <dbReference type="Proteomes" id="UP001201163"/>
    </source>
</evidence>
<keyword evidence="2" id="KW-1185">Reference proteome</keyword>
<name>A0AAD4LD57_9AGAM</name>
<dbReference type="AlphaFoldDB" id="A0AAD4LD57"/>
<evidence type="ECO:0008006" key="3">
    <source>
        <dbReference type="Google" id="ProtNLM"/>
    </source>
</evidence>
<organism evidence="1 2">
    <name type="scientific">Lactarius akahatsu</name>
    <dbReference type="NCBI Taxonomy" id="416441"/>
    <lineage>
        <taxon>Eukaryota</taxon>
        <taxon>Fungi</taxon>
        <taxon>Dikarya</taxon>
        <taxon>Basidiomycota</taxon>
        <taxon>Agaricomycotina</taxon>
        <taxon>Agaricomycetes</taxon>
        <taxon>Russulales</taxon>
        <taxon>Russulaceae</taxon>
        <taxon>Lactarius</taxon>
    </lineage>
</organism>
<reference evidence="1" key="1">
    <citation type="submission" date="2022-01" db="EMBL/GenBank/DDBJ databases">
        <title>Comparative genomics reveals a dynamic genome evolution in the ectomycorrhizal milk-cap (Lactarius) mushrooms.</title>
        <authorList>
            <consortium name="DOE Joint Genome Institute"/>
            <person name="Lebreton A."/>
            <person name="Tang N."/>
            <person name="Kuo A."/>
            <person name="LaButti K."/>
            <person name="Drula E."/>
            <person name="Barry K."/>
            <person name="Clum A."/>
            <person name="Lipzen A."/>
            <person name="Mousain D."/>
            <person name="Ng V."/>
            <person name="Wang R."/>
            <person name="Wang X."/>
            <person name="Dai Y."/>
            <person name="Henrissat B."/>
            <person name="Grigoriev I.V."/>
            <person name="Guerin-Laguette A."/>
            <person name="Yu F."/>
            <person name="Martin F.M."/>
        </authorList>
    </citation>
    <scope>NUCLEOTIDE SEQUENCE</scope>
    <source>
        <strain evidence="1">QP</strain>
    </source>
</reference>
<evidence type="ECO:0000313" key="1">
    <source>
        <dbReference type="EMBL" id="KAH8986613.1"/>
    </source>
</evidence>
<accession>A0AAD4LD57</accession>
<gene>
    <name evidence="1" type="ORF">EDB92DRAFT_1801843</name>
</gene>
<dbReference type="EMBL" id="JAKELL010000053">
    <property type="protein sequence ID" value="KAH8986613.1"/>
    <property type="molecule type" value="Genomic_DNA"/>
</dbReference>
<protein>
    <recommendedName>
        <fullName evidence="3">F-box domain-containing protein</fullName>
    </recommendedName>
</protein>
<proteinExistence type="predicted"/>
<sequence length="527" mass="58861">MSTPPFYSIPQEVLESIAFFVVASEPIGPPGVLSTLMLVSRRMYASLSSTTNPSFHSRIFATKFDTAALVRRLGPRATTAPKLATELRRRFVQLGRLRARVGCTVGALAVDSMLWTAYLMMLENDGLNERQLREYARLDGWLHAFWFEEDGASCARLAIRDNAWPPNNDFSAVTMWLFWFLLRPDDYFALDEAELSNATTILKLLALGAHEYPVCRPAWADFVPDHTVGRGALPPAYAEYPSLSPPPLAAPAVLSYLSLAPRSSTNVDALHPLSPHVPSSVPPLERVSSEWDCEWERCKRLAGNESPTPESPTGTFKPGSMEGIWEGLFTYTEFTAYARLLSGAPPPTLNNSLVARHQQTWRLREYHLLLPEGLDSAATKVALANPRYWPLSPGDPLRAYLPHGLAIEHERSGIRVREPGHVADSFYCQCPAQEDITPEYAKRVREILIAGEGHSAWGQFALIGRVRPGDGYITLSKEYIDGDRGKWLYRGYFVGDAHGNFTGRWRDTLSPAEVLGYEGCFFMGRRR</sequence>
<comment type="caution">
    <text evidence="1">The sequence shown here is derived from an EMBL/GenBank/DDBJ whole genome shotgun (WGS) entry which is preliminary data.</text>
</comment>
<dbReference type="Proteomes" id="UP001201163">
    <property type="component" value="Unassembled WGS sequence"/>
</dbReference>